<keyword evidence="2" id="KW-0238">DNA-binding</keyword>
<keyword evidence="3" id="KW-0804">Transcription</keyword>
<dbReference type="Proteomes" id="UP001595957">
    <property type="component" value="Unassembled WGS sequence"/>
</dbReference>
<dbReference type="InterPro" id="IPR036390">
    <property type="entry name" value="WH_DNA-bd_sf"/>
</dbReference>
<dbReference type="InterPro" id="IPR000595">
    <property type="entry name" value="cNMP-bd_dom"/>
</dbReference>
<keyword evidence="1" id="KW-0805">Transcription regulation</keyword>
<dbReference type="PROSITE" id="PS51063">
    <property type="entry name" value="HTH_CRP_2"/>
    <property type="match status" value="1"/>
</dbReference>
<evidence type="ECO:0000313" key="6">
    <source>
        <dbReference type="EMBL" id="MFC4594430.1"/>
    </source>
</evidence>
<dbReference type="InterPro" id="IPR036388">
    <property type="entry name" value="WH-like_DNA-bd_sf"/>
</dbReference>
<evidence type="ECO:0000313" key="7">
    <source>
        <dbReference type="Proteomes" id="UP001595957"/>
    </source>
</evidence>
<evidence type="ECO:0000256" key="1">
    <source>
        <dbReference type="ARBA" id="ARBA00023015"/>
    </source>
</evidence>
<evidence type="ECO:0000256" key="2">
    <source>
        <dbReference type="ARBA" id="ARBA00023125"/>
    </source>
</evidence>
<dbReference type="InterPro" id="IPR012318">
    <property type="entry name" value="HTH_CRP"/>
</dbReference>
<reference evidence="7" key="1">
    <citation type="journal article" date="2019" name="Int. J. Syst. Evol. Microbiol.">
        <title>The Global Catalogue of Microorganisms (GCM) 10K type strain sequencing project: providing services to taxonomists for standard genome sequencing and annotation.</title>
        <authorList>
            <consortium name="The Broad Institute Genomics Platform"/>
            <consortium name="The Broad Institute Genome Sequencing Center for Infectious Disease"/>
            <person name="Wu L."/>
            <person name="Ma J."/>
        </authorList>
    </citation>
    <scope>NUCLEOTIDE SEQUENCE [LARGE SCALE GENOMIC DNA]</scope>
    <source>
        <strain evidence="7">NBRC 103632</strain>
    </source>
</reference>
<evidence type="ECO:0000259" key="4">
    <source>
        <dbReference type="PROSITE" id="PS50042"/>
    </source>
</evidence>
<proteinExistence type="predicted"/>
<keyword evidence="7" id="KW-1185">Reference proteome</keyword>
<dbReference type="SMART" id="SM00419">
    <property type="entry name" value="HTH_CRP"/>
    <property type="match status" value="1"/>
</dbReference>
<dbReference type="InterPro" id="IPR018490">
    <property type="entry name" value="cNMP-bd_dom_sf"/>
</dbReference>
<dbReference type="PANTHER" id="PTHR24567">
    <property type="entry name" value="CRP FAMILY TRANSCRIPTIONAL REGULATORY PROTEIN"/>
    <property type="match status" value="1"/>
</dbReference>
<dbReference type="Gene3D" id="1.10.10.10">
    <property type="entry name" value="Winged helix-like DNA-binding domain superfamily/Winged helix DNA-binding domain"/>
    <property type="match status" value="1"/>
</dbReference>
<dbReference type="SUPFAM" id="SSF51206">
    <property type="entry name" value="cAMP-binding domain-like"/>
    <property type="match status" value="1"/>
</dbReference>
<dbReference type="Pfam" id="PF00027">
    <property type="entry name" value="cNMP_binding"/>
    <property type="match status" value="1"/>
</dbReference>
<dbReference type="CDD" id="cd00038">
    <property type="entry name" value="CAP_ED"/>
    <property type="match status" value="1"/>
</dbReference>
<dbReference type="SUPFAM" id="SSF46785">
    <property type="entry name" value="Winged helix' DNA-binding domain"/>
    <property type="match status" value="1"/>
</dbReference>
<dbReference type="InterPro" id="IPR014710">
    <property type="entry name" value="RmlC-like_jellyroll"/>
</dbReference>
<name>A0ABV9F0I8_9SPHN</name>
<dbReference type="PROSITE" id="PS50042">
    <property type="entry name" value="CNMP_BINDING_3"/>
    <property type="match status" value="1"/>
</dbReference>
<organism evidence="6 7">
    <name type="scientific">Sphingobium tyrosinilyticum</name>
    <dbReference type="NCBI Taxonomy" id="2715436"/>
    <lineage>
        <taxon>Bacteria</taxon>
        <taxon>Pseudomonadati</taxon>
        <taxon>Pseudomonadota</taxon>
        <taxon>Alphaproteobacteria</taxon>
        <taxon>Sphingomonadales</taxon>
        <taxon>Sphingomonadaceae</taxon>
        <taxon>Sphingobium</taxon>
    </lineage>
</organism>
<protein>
    <submittedName>
        <fullName evidence="6">Crp/Fnr family transcriptional regulator</fullName>
    </submittedName>
</protein>
<sequence length="232" mass="25532">MKNEKRNSALLVLRKAEWLKDYPAELAESLVSEGALVRLNVGEWAQAEGDDRSGLFVVVEGVLYSYCASRGDREVMIGLAEAGSVLGHATRFSGGPRLVTAVCVEPCVLLEISEVALDRVAERRPEIWRAIAGFAYENMRSAVRMAAEVISLRPRERIAARLLAAGEGHRKAMEEPMPTIRLSQELLGEMTGLTRKTVNVHLSAFEREGLIKVGYGRIKLCDLARLRTVANG</sequence>
<dbReference type="PANTHER" id="PTHR24567:SF74">
    <property type="entry name" value="HTH-TYPE TRANSCRIPTIONAL REGULATOR ARCR"/>
    <property type="match status" value="1"/>
</dbReference>
<comment type="caution">
    <text evidence="6">The sequence shown here is derived from an EMBL/GenBank/DDBJ whole genome shotgun (WGS) entry which is preliminary data.</text>
</comment>
<dbReference type="InterPro" id="IPR050397">
    <property type="entry name" value="Env_Response_Regulators"/>
</dbReference>
<dbReference type="EMBL" id="JBHSFZ010000016">
    <property type="protein sequence ID" value="MFC4594430.1"/>
    <property type="molecule type" value="Genomic_DNA"/>
</dbReference>
<dbReference type="Gene3D" id="2.60.120.10">
    <property type="entry name" value="Jelly Rolls"/>
    <property type="match status" value="1"/>
</dbReference>
<gene>
    <name evidence="6" type="ORF">ACFO3E_09525</name>
</gene>
<evidence type="ECO:0000259" key="5">
    <source>
        <dbReference type="PROSITE" id="PS51063"/>
    </source>
</evidence>
<accession>A0ABV9F0I8</accession>
<dbReference type="Pfam" id="PF13545">
    <property type="entry name" value="HTH_Crp_2"/>
    <property type="match status" value="1"/>
</dbReference>
<feature type="domain" description="Cyclic nucleotide-binding" evidence="4">
    <location>
        <begin position="18"/>
        <end position="120"/>
    </location>
</feature>
<feature type="domain" description="HTH crp-type" evidence="5">
    <location>
        <begin position="152"/>
        <end position="224"/>
    </location>
</feature>
<evidence type="ECO:0000256" key="3">
    <source>
        <dbReference type="ARBA" id="ARBA00023163"/>
    </source>
</evidence>